<dbReference type="Pfam" id="PF00288">
    <property type="entry name" value="GHMP_kinases_N"/>
    <property type="match status" value="1"/>
</dbReference>
<evidence type="ECO:0000259" key="5">
    <source>
        <dbReference type="Pfam" id="PF00288"/>
    </source>
</evidence>
<keyword evidence="7" id="KW-1185">Reference proteome</keyword>
<evidence type="ECO:0000256" key="4">
    <source>
        <dbReference type="ARBA" id="ARBA00022840"/>
    </source>
</evidence>
<reference evidence="6 7" key="1">
    <citation type="submission" date="2018-03" db="EMBL/GenBank/DDBJ databases">
        <title>Genome sequence of Clostridium liquoris DSM 100320.</title>
        <authorList>
            <person name="Poehlein A."/>
            <person name="Daniel R."/>
        </authorList>
    </citation>
    <scope>NUCLEOTIDE SEQUENCE [LARGE SCALE GENOMIC DNA]</scope>
    <source>
        <strain evidence="6 7">DSM 100320</strain>
    </source>
</reference>
<dbReference type="Proteomes" id="UP000239706">
    <property type="component" value="Unassembled WGS sequence"/>
</dbReference>
<keyword evidence="3 6" id="KW-0418">Kinase</keyword>
<dbReference type="GO" id="GO:0016301">
    <property type="term" value="F:kinase activity"/>
    <property type="evidence" value="ECO:0007669"/>
    <property type="project" value="UniProtKB-KW"/>
</dbReference>
<dbReference type="RefSeq" id="WP_106064263.1">
    <property type="nucleotide sequence ID" value="NZ_PVXO01000060.1"/>
</dbReference>
<accession>A0A2T0B1H4</accession>
<dbReference type="InterPro" id="IPR006204">
    <property type="entry name" value="GHMP_kinase_N_dom"/>
</dbReference>
<dbReference type="GO" id="GO:0005524">
    <property type="term" value="F:ATP binding"/>
    <property type="evidence" value="ECO:0007669"/>
    <property type="project" value="UniProtKB-KW"/>
</dbReference>
<dbReference type="Gene3D" id="3.30.230.10">
    <property type="match status" value="1"/>
</dbReference>
<dbReference type="PANTHER" id="PTHR43527">
    <property type="entry name" value="4-DIPHOSPHOCYTIDYL-2-C-METHYL-D-ERYTHRITOL KINASE, CHLOROPLASTIC"/>
    <property type="match status" value="1"/>
</dbReference>
<sequence length="280" mass="31944">MEAVVHYPASFGEIIQGKIKDKDILCSCPIDLFTEVKVFESKKAKSKYNHLKSSNFLSNLLTEWGYKDYVKNFDIEIKSNIPEGKGFASSTADLCGVYYSLLKLFKKEFKEDEFIRNCINIEPTDSIIFKEMTIFDYKEGKYKRKIGNYCEFNILVFEGNRIIDTVEFNKRSLPPLSNIEDLGEMLIKAVENNDIKTIGCCATKSIIRNEKRLSYPILPLLLRIKDEIGGYGVIGAHSGDALGIIYEGKLNMKILDKYSNLIKGYKIYNTKTIKNIDLGV</sequence>
<feature type="domain" description="GHMP kinase N-terminal" evidence="5">
    <location>
        <begin position="59"/>
        <end position="122"/>
    </location>
</feature>
<organism evidence="6 7">
    <name type="scientific">Clostridium liquoris</name>
    <dbReference type="NCBI Taxonomy" id="1289519"/>
    <lineage>
        <taxon>Bacteria</taxon>
        <taxon>Bacillati</taxon>
        <taxon>Bacillota</taxon>
        <taxon>Clostridia</taxon>
        <taxon>Eubacteriales</taxon>
        <taxon>Clostridiaceae</taxon>
        <taxon>Clostridium</taxon>
    </lineage>
</organism>
<evidence type="ECO:0000313" key="6">
    <source>
        <dbReference type="EMBL" id="PRR77638.1"/>
    </source>
</evidence>
<dbReference type="InterPro" id="IPR012363">
    <property type="entry name" value="PduX"/>
</dbReference>
<dbReference type="EC" id="2.7.1.177" evidence="6"/>
<evidence type="ECO:0000256" key="3">
    <source>
        <dbReference type="ARBA" id="ARBA00022777"/>
    </source>
</evidence>
<evidence type="ECO:0000313" key="7">
    <source>
        <dbReference type="Proteomes" id="UP000239706"/>
    </source>
</evidence>
<keyword evidence="2" id="KW-0547">Nucleotide-binding</keyword>
<name>A0A2T0B1H4_9CLOT</name>
<proteinExistence type="predicted"/>
<evidence type="ECO:0000256" key="1">
    <source>
        <dbReference type="ARBA" id="ARBA00022679"/>
    </source>
</evidence>
<keyword evidence="4" id="KW-0067">ATP-binding</keyword>
<dbReference type="InterPro" id="IPR020568">
    <property type="entry name" value="Ribosomal_Su5_D2-typ_SF"/>
</dbReference>
<dbReference type="SUPFAM" id="SSF54211">
    <property type="entry name" value="Ribosomal protein S5 domain 2-like"/>
    <property type="match status" value="1"/>
</dbReference>
<dbReference type="AlphaFoldDB" id="A0A2T0B1H4"/>
<evidence type="ECO:0000256" key="2">
    <source>
        <dbReference type="ARBA" id="ARBA00022741"/>
    </source>
</evidence>
<dbReference type="OrthoDB" id="4548147at2"/>
<keyword evidence="1 6" id="KW-0808">Transferase</keyword>
<protein>
    <submittedName>
        <fullName evidence="6">L-threonine kinase</fullName>
        <ecNumber evidence="6">2.7.1.177</ecNumber>
    </submittedName>
</protein>
<dbReference type="PIRSF" id="PIRSF033887">
    <property type="entry name" value="PduX"/>
    <property type="match status" value="1"/>
</dbReference>
<dbReference type="InterPro" id="IPR014721">
    <property type="entry name" value="Ribsml_uS5_D2-typ_fold_subgr"/>
</dbReference>
<dbReference type="PANTHER" id="PTHR43527:SF1">
    <property type="entry name" value="L-THREONINE KINASE"/>
    <property type="match status" value="1"/>
</dbReference>
<comment type="caution">
    <text evidence="6">The sequence shown here is derived from an EMBL/GenBank/DDBJ whole genome shotgun (WGS) entry which is preliminary data.</text>
</comment>
<gene>
    <name evidence="6" type="primary">pduX</name>
    <name evidence="6" type="ORF">CLLI_22010</name>
</gene>
<dbReference type="EMBL" id="PVXO01000060">
    <property type="protein sequence ID" value="PRR77638.1"/>
    <property type="molecule type" value="Genomic_DNA"/>
</dbReference>